<dbReference type="InterPro" id="IPR048368">
    <property type="entry name" value="COG6_N"/>
</dbReference>
<evidence type="ECO:0000256" key="6">
    <source>
        <dbReference type="ARBA" id="ARBA00023034"/>
    </source>
</evidence>
<proteinExistence type="inferred from homology"/>
<evidence type="ECO:0000313" key="13">
    <source>
        <dbReference type="EMBL" id="KAA8898822.1"/>
    </source>
</evidence>
<dbReference type="GO" id="GO:0000139">
    <property type="term" value="C:Golgi membrane"/>
    <property type="evidence" value="ECO:0007669"/>
    <property type="project" value="UniProtKB-SubCell"/>
</dbReference>
<evidence type="ECO:0000256" key="10">
    <source>
        <dbReference type="RuleBase" id="RU365075"/>
    </source>
</evidence>
<evidence type="ECO:0000259" key="11">
    <source>
        <dbReference type="Pfam" id="PF06419"/>
    </source>
</evidence>
<evidence type="ECO:0000259" key="12">
    <source>
        <dbReference type="Pfam" id="PF20653"/>
    </source>
</evidence>
<evidence type="ECO:0000256" key="1">
    <source>
        <dbReference type="ARBA" id="ARBA00004395"/>
    </source>
</evidence>
<dbReference type="InParanoid" id="A0A5J5EP86"/>
<dbReference type="Pfam" id="PF06419">
    <property type="entry name" value="COG6_N"/>
    <property type="match status" value="1"/>
</dbReference>
<organism evidence="13 14">
    <name type="scientific">Sphaerosporella brunnea</name>
    <dbReference type="NCBI Taxonomy" id="1250544"/>
    <lineage>
        <taxon>Eukaryota</taxon>
        <taxon>Fungi</taxon>
        <taxon>Dikarya</taxon>
        <taxon>Ascomycota</taxon>
        <taxon>Pezizomycotina</taxon>
        <taxon>Pezizomycetes</taxon>
        <taxon>Pezizales</taxon>
        <taxon>Pyronemataceae</taxon>
        <taxon>Sphaerosporella</taxon>
    </lineage>
</organism>
<comment type="similarity">
    <text evidence="2 10">Belongs to the COG6 family.</text>
</comment>
<dbReference type="PANTHER" id="PTHR21506">
    <property type="entry name" value="COMPONENT OF OLIGOMERIC GOLGI COMPLEX 6"/>
    <property type="match status" value="1"/>
</dbReference>
<sequence>MDSTTSSASQQRLASVLSASYIDADIRNALGVLDSRFVENTAESRRQLRVNVQGDVIRSNAQIVRDFAQVAEQLTRIGSALDNMNNVVSAMRARTTAASMETGPILEEFKQLVEQKKVVGDKQVLLSAFTEHFTVPEEDIVLLTSSAEPVDDRFFQVLQNVKRIHTDCQVLLASGNERVGTETMDEMVKHLHAAFQKLFRWVQRELKTLSLENPQVNSGIRRALRVLAERPALFQNCLDFFSEARQKILLDSFYTAMTGSTHGTAVDYQIDHATKPIEVYAHDPLRYIGDMLAWLHSTAVGEQEALEVLFITPESSEGSTQKASILSGIEEGLKSSPWVDPDVEDTWDPRRGLMQLVDKNLETVCKPLRARIEQAIASQDSSTLTYKLTNLINFYRLTFQRLLGEDSNLLSIIQSLHDSSTRQFHSTLSAHVRSVQSNLPQPPSDLSAPAFLVEALKDLTSLLTSFQTSLSPDSDFSKILSQALDPYLDGCITLSTDLPTQTDASVFVLNCLAAAQKTLQGYTFTSARQQELESQIDARVNALAESTLEKWLAESGLADVGGHEQERLHAASEKLDLWLPSAYMDTRAALRAPPALLDRVMRGAAERFVKRFEEVEEAVMRKWGDDEGRMWWPRTREEVAVLLS</sequence>
<evidence type="ECO:0000256" key="3">
    <source>
        <dbReference type="ARBA" id="ARBA00020973"/>
    </source>
</evidence>
<feature type="domain" description="Conserved Oligomeric Golgi complex subunit 6 C-terminal" evidence="12">
    <location>
        <begin position="178"/>
        <end position="643"/>
    </location>
</feature>
<dbReference type="SMART" id="SM01087">
    <property type="entry name" value="COG6"/>
    <property type="match status" value="1"/>
</dbReference>
<dbReference type="AlphaFoldDB" id="A0A5J5EP86"/>
<comment type="caution">
    <text evidence="13">The sequence shown here is derived from an EMBL/GenBank/DDBJ whole genome shotgun (WGS) entry which is preliminary data.</text>
</comment>
<keyword evidence="14" id="KW-1185">Reference proteome</keyword>
<comment type="subcellular location">
    <subcellularLocation>
        <location evidence="1 10">Golgi apparatus membrane</location>
        <topology evidence="1 10">Peripheral membrane protein</topology>
    </subcellularLocation>
</comment>
<evidence type="ECO:0000256" key="7">
    <source>
        <dbReference type="ARBA" id="ARBA00023136"/>
    </source>
</evidence>
<keyword evidence="6 10" id="KW-0333">Golgi apparatus</keyword>
<dbReference type="FunCoup" id="A0A5J5EP86">
    <property type="interactions" value="260"/>
</dbReference>
<evidence type="ECO:0000313" key="14">
    <source>
        <dbReference type="Proteomes" id="UP000326924"/>
    </source>
</evidence>
<keyword evidence="4 10" id="KW-0813">Transport</keyword>
<comment type="function">
    <text evidence="10">Acts as component of the peripheral membrane COG complex that is involved in intra-Golgi protein trafficking. COG is located at the cis-Golgi, and regulates tethering of retrograde intra-Golgi vesicles and possibly a number of other membrane trafficking events.</text>
</comment>
<evidence type="ECO:0000256" key="8">
    <source>
        <dbReference type="ARBA" id="ARBA00031348"/>
    </source>
</evidence>
<evidence type="ECO:0000256" key="5">
    <source>
        <dbReference type="ARBA" id="ARBA00022927"/>
    </source>
</evidence>
<reference evidence="13 14" key="1">
    <citation type="submission" date="2019-09" db="EMBL/GenBank/DDBJ databases">
        <title>Draft genome of the ectomycorrhizal ascomycete Sphaerosporella brunnea.</title>
        <authorList>
            <consortium name="DOE Joint Genome Institute"/>
            <person name="Benucci G.M."/>
            <person name="Marozzi G."/>
            <person name="Antonielli L."/>
            <person name="Sanchez S."/>
            <person name="Marco P."/>
            <person name="Wang X."/>
            <person name="Falini L.B."/>
            <person name="Barry K."/>
            <person name="Haridas S."/>
            <person name="Lipzen A."/>
            <person name="Labutti K."/>
            <person name="Grigoriev I.V."/>
            <person name="Murat C."/>
            <person name="Martin F."/>
            <person name="Albertini E."/>
            <person name="Donnini D."/>
            <person name="Bonito G."/>
        </authorList>
    </citation>
    <scope>NUCLEOTIDE SEQUENCE [LARGE SCALE GENOMIC DNA]</scope>
    <source>
        <strain evidence="13 14">Sb_GMNB300</strain>
    </source>
</reference>
<dbReference type="Pfam" id="PF20653">
    <property type="entry name" value="COG6_C"/>
    <property type="match status" value="1"/>
</dbReference>
<name>A0A5J5EP86_9PEZI</name>
<evidence type="ECO:0000256" key="4">
    <source>
        <dbReference type="ARBA" id="ARBA00022448"/>
    </source>
</evidence>
<feature type="domain" description="Conserved oligomeric complex COG6 N-terminal" evidence="11">
    <location>
        <begin position="33"/>
        <end position="146"/>
    </location>
</feature>
<dbReference type="GO" id="GO:0017119">
    <property type="term" value="C:Golgi transport complex"/>
    <property type="evidence" value="ECO:0007669"/>
    <property type="project" value="UniProtKB-UniRule"/>
</dbReference>
<protein>
    <recommendedName>
        <fullName evidence="3 10">Conserved oligomeric Golgi complex subunit 6</fullName>
        <shortName evidence="10">COG complex subunit 6</shortName>
    </recommendedName>
    <alternativeName>
        <fullName evidence="8 10">Component of oligomeric Golgi complex 6</fullName>
    </alternativeName>
</protein>
<comment type="subunit">
    <text evidence="10">Component of the conserved oligomeric Golgi complex.</text>
</comment>
<comment type="function">
    <text evidence="9">Acts as a component of the peripheral membrane COG complex that is involved in intra-Golgi protein trafficking. COG is located at the cis-Golgi, and regulates tethering of retrograde intra-Golgi vesicles and possibly a number of other membrane trafficking events.</text>
</comment>
<dbReference type="EMBL" id="VXIS01000178">
    <property type="protein sequence ID" value="KAA8898822.1"/>
    <property type="molecule type" value="Genomic_DNA"/>
</dbReference>
<evidence type="ECO:0000256" key="2">
    <source>
        <dbReference type="ARBA" id="ARBA00011023"/>
    </source>
</evidence>
<dbReference type="InterPro" id="IPR048369">
    <property type="entry name" value="COG6_C"/>
</dbReference>
<gene>
    <name evidence="13" type="ORF">FN846DRAFT_909926</name>
</gene>
<dbReference type="Proteomes" id="UP000326924">
    <property type="component" value="Unassembled WGS sequence"/>
</dbReference>
<dbReference type="PANTHER" id="PTHR21506:SF0">
    <property type="entry name" value="CONSERVED OLIGOMERIC GOLGI COMPLEX SUBUNIT 6"/>
    <property type="match status" value="1"/>
</dbReference>
<keyword evidence="5 10" id="KW-0653">Protein transport</keyword>
<evidence type="ECO:0000256" key="9">
    <source>
        <dbReference type="ARBA" id="ARBA00043873"/>
    </source>
</evidence>
<dbReference type="GO" id="GO:0006891">
    <property type="term" value="P:intra-Golgi vesicle-mediated transport"/>
    <property type="evidence" value="ECO:0007669"/>
    <property type="project" value="UniProtKB-UniRule"/>
</dbReference>
<keyword evidence="7 10" id="KW-0472">Membrane</keyword>
<dbReference type="GO" id="GO:0015031">
    <property type="term" value="P:protein transport"/>
    <property type="evidence" value="ECO:0007669"/>
    <property type="project" value="UniProtKB-KW"/>
</dbReference>
<accession>A0A5J5EP86</accession>
<dbReference type="InterPro" id="IPR010490">
    <property type="entry name" value="COG6"/>
</dbReference>
<dbReference type="OrthoDB" id="272987at2759"/>